<evidence type="ECO:0000313" key="1">
    <source>
        <dbReference type="EMBL" id="KAJ8671590.1"/>
    </source>
</evidence>
<dbReference type="Proteomes" id="UP001239111">
    <property type="component" value="Chromosome 3"/>
</dbReference>
<protein>
    <submittedName>
        <fullName evidence="1">Uncharacterized protein</fullName>
    </submittedName>
</protein>
<keyword evidence="2" id="KW-1185">Reference proteome</keyword>
<dbReference type="EMBL" id="CM056743">
    <property type="protein sequence ID" value="KAJ8671590.1"/>
    <property type="molecule type" value="Genomic_DNA"/>
</dbReference>
<organism evidence="1 2">
    <name type="scientific">Eretmocerus hayati</name>
    <dbReference type="NCBI Taxonomy" id="131215"/>
    <lineage>
        <taxon>Eukaryota</taxon>
        <taxon>Metazoa</taxon>
        <taxon>Ecdysozoa</taxon>
        <taxon>Arthropoda</taxon>
        <taxon>Hexapoda</taxon>
        <taxon>Insecta</taxon>
        <taxon>Pterygota</taxon>
        <taxon>Neoptera</taxon>
        <taxon>Endopterygota</taxon>
        <taxon>Hymenoptera</taxon>
        <taxon>Apocrita</taxon>
        <taxon>Proctotrupomorpha</taxon>
        <taxon>Chalcidoidea</taxon>
        <taxon>Aphelinidae</taxon>
        <taxon>Aphelininae</taxon>
        <taxon>Eretmocerus</taxon>
    </lineage>
</organism>
<reference evidence="1" key="1">
    <citation type="submission" date="2023-04" db="EMBL/GenBank/DDBJ databases">
        <title>A chromosome-level genome assembly of the parasitoid wasp Eretmocerus hayati.</title>
        <authorList>
            <person name="Zhong Y."/>
            <person name="Liu S."/>
            <person name="Liu Y."/>
        </authorList>
    </citation>
    <scope>NUCLEOTIDE SEQUENCE</scope>
    <source>
        <strain evidence="1">ZJU_SS_LIU_2023</strain>
    </source>
</reference>
<name>A0ACC2NK22_9HYME</name>
<accession>A0ACC2NK22</accession>
<sequence length="123" mass="13656">MRFVKQKEGIAVLNLDNCSGGETMSKHGKPLPCNLRALFIGPSGCGKTNALLSLIFAPNGLAFENIYLYSKSLDQAKYRLLKAVMNELEDMNFYESTNSEEIIDPKDAKPNSLLIFDDVAHQN</sequence>
<gene>
    <name evidence="1" type="ORF">QAD02_002849</name>
</gene>
<proteinExistence type="predicted"/>
<evidence type="ECO:0000313" key="2">
    <source>
        <dbReference type="Proteomes" id="UP001239111"/>
    </source>
</evidence>
<comment type="caution">
    <text evidence="1">The sequence shown here is derived from an EMBL/GenBank/DDBJ whole genome shotgun (WGS) entry which is preliminary data.</text>
</comment>